<comment type="cofactor">
    <cofactor evidence="2">
        <name>[4Fe-4S] cluster</name>
        <dbReference type="ChEBI" id="CHEBI:49883"/>
    </cofactor>
</comment>
<dbReference type="GO" id="GO:0046872">
    <property type="term" value="F:metal ion binding"/>
    <property type="evidence" value="ECO:0007669"/>
    <property type="project" value="UniProtKB-KW"/>
</dbReference>
<comment type="cofactor">
    <cofactor evidence="1">
        <name>FMN</name>
        <dbReference type="ChEBI" id="CHEBI:58210"/>
    </cofactor>
</comment>
<organism evidence="12 13">
    <name type="scientific">Xanthobacter tagetidis</name>
    <dbReference type="NCBI Taxonomy" id="60216"/>
    <lineage>
        <taxon>Bacteria</taxon>
        <taxon>Pseudomonadati</taxon>
        <taxon>Pseudomonadota</taxon>
        <taxon>Alphaproteobacteria</taxon>
        <taxon>Hyphomicrobiales</taxon>
        <taxon>Xanthobacteraceae</taxon>
        <taxon>Xanthobacter</taxon>
    </lineage>
</organism>
<dbReference type="PANTHER" id="PTHR42917">
    <property type="entry name" value="2,4-DIENOYL-COA REDUCTASE"/>
    <property type="match status" value="1"/>
</dbReference>
<evidence type="ECO:0000256" key="6">
    <source>
        <dbReference type="ARBA" id="ARBA00022723"/>
    </source>
</evidence>
<evidence type="ECO:0000259" key="11">
    <source>
        <dbReference type="Pfam" id="PF07992"/>
    </source>
</evidence>
<dbReference type="Proteomes" id="UP000269692">
    <property type="component" value="Unassembled WGS sequence"/>
</dbReference>
<evidence type="ECO:0000256" key="8">
    <source>
        <dbReference type="ARBA" id="ARBA00023004"/>
    </source>
</evidence>
<evidence type="ECO:0000259" key="10">
    <source>
        <dbReference type="Pfam" id="PF00724"/>
    </source>
</evidence>
<dbReference type="SUPFAM" id="SSF51395">
    <property type="entry name" value="FMN-linked oxidoreductases"/>
    <property type="match status" value="1"/>
</dbReference>
<gene>
    <name evidence="12" type="ORF">D9R14_03760</name>
</gene>
<proteinExistence type="inferred from homology"/>
<dbReference type="InterPro" id="IPR023753">
    <property type="entry name" value="FAD/NAD-binding_dom"/>
</dbReference>
<evidence type="ECO:0000256" key="2">
    <source>
        <dbReference type="ARBA" id="ARBA00001966"/>
    </source>
</evidence>
<dbReference type="GO" id="GO:0016491">
    <property type="term" value="F:oxidoreductase activity"/>
    <property type="evidence" value="ECO:0007669"/>
    <property type="project" value="UniProtKB-KW"/>
</dbReference>
<dbReference type="InterPro" id="IPR001155">
    <property type="entry name" value="OxRdtase_FMN_N"/>
</dbReference>
<dbReference type="RefSeq" id="WP_121621971.1">
    <property type="nucleotide sequence ID" value="NZ_JACIIW010000003.1"/>
</dbReference>
<evidence type="ECO:0000313" key="12">
    <source>
        <dbReference type="EMBL" id="RLP81119.1"/>
    </source>
</evidence>
<keyword evidence="13" id="KW-1185">Reference proteome</keyword>
<keyword evidence="7" id="KW-0560">Oxidoreductase</keyword>
<dbReference type="Gene3D" id="3.20.20.70">
    <property type="entry name" value="Aldolase class I"/>
    <property type="match status" value="1"/>
</dbReference>
<evidence type="ECO:0000256" key="7">
    <source>
        <dbReference type="ARBA" id="ARBA00023002"/>
    </source>
</evidence>
<sequence length="666" mass="70285">MSAARSALLEPISVGGVTLSNRVVMGSMHTGLESHPERFDELGRFYAERAKGGVGLVVTGGFSPTFAGRMKDEPGTFERPDQVEAHRRIVAPVHAAGGRIILQILHAGRYGYHPAIVAPSAIRAPINKETPRELPADEIEATIAAYANTARLALEAGYDGVEVMGSEGYLISEFLATRTNHRTDDWGGALESRARFPLAVVRAVRAALGPKAILSYRISALELIEGGLSEDDTLWLAQEVEKAGADCLSTGIGWHESTVPTIAGTVPHAAFAEATRRIKAVVSIPVTASNRINLPDDGARLIEDGAADLISMARPFLADAAFVNKVRDGRPDLINVCIACNQACLDHYFTSQVISCLVNPRALREGEFSDAPAADAKRVAVVGGGVAGIAAALEAGRRGHHTTLYEAAPEIGGQFTLAAQVPGKEDYGLAIDGFRRQLEEAGVQVRTGARVSIDALGRNNYDAVIISTGVSARPIDIPGADDPRVVGYTDILDGKAKAGARVVVIGAGGIGHDVALFLALGEEGERQSIGEFEERWGIAGGARHIPSARRQVTMVKRSPGGFGKTLGKSTGWILRQELKDLGVRQIADARYLKIDADGLHVAVGDAVEVLPADTIVVCAGQESDRSLADELEARGQSVHVVGGARLAGELDAKRAILEGAVVGNRI</sequence>
<dbReference type="GO" id="GO:0010181">
    <property type="term" value="F:FMN binding"/>
    <property type="evidence" value="ECO:0007669"/>
    <property type="project" value="InterPro"/>
</dbReference>
<evidence type="ECO:0000256" key="3">
    <source>
        <dbReference type="ARBA" id="ARBA00011048"/>
    </source>
</evidence>
<keyword evidence="6" id="KW-0479">Metal-binding</keyword>
<keyword evidence="5" id="KW-0288">FMN</keyword>
<dbReference type="AlphaFoldDB" id="A0A3L7AL05"/>
<dbReference type="PANTHER" id="PTHR42917:SF2">
    <property type="entry name" value="2,4-DIENOYL-COA REDUCTASE [(2E)-ENOYL-COA-PRODUCING]"/>
    <property type="match status" value="1"/>
</dbReference>
<reference evidence="12 13" key="1">
    <citation type="submission" date="2018-10" db="EMBL/GenBank/DDBJ databases">
        <title>Xanthobacter tagetidis genome sequencing and assembly.</title>
        <authorList>
            <person name="Maclea K.S."/>
            <person name="Goen A.E."/>
            <person name="Fatima S.A."/>
        </authorList>
    </citation>
    <scope>NUCLEOTIDE SEQUENCE [LARGE SCALE GENOMIC DNA]</scope>
    <source>
        <strain evidence="12 13">ATCC 700314</strain>
    </source>
</reference>
<dbReference type="InterPro" id="IPR013785">
    <property type="entry name" value="Aldolase_TIM"/>
</dbReference>
<name>A0A3L7AL05_9HYPH</name>
<evidence type="ECO:0000313" key="13">
    <source>
        <dbReference type="Proteomes" id="UP000269692"/>
    </source>
</evidence>
<comment type="caution">
    <text evidence="12">The sequence shown here is derived from an EMBL/GenBank/DDBJ whole genome shotgun (WGS) entry which is preliminary data.</text>
</comment>
<dbReference type="InterPro" id="IPR036188">
    <property type="entry name" value="FAD/NAD-bd_sf"/>
</dbReference>
<dbReference type="SUPFAM" id="SSF51905">
    <property type="entry name" value="FAD/NAD(P)-binding domain"/>
    <property type="match status" value="1"/>
</dbReference>
<dbReference type="Gene3D" id="3.50.50.60">
    <property type="entry name" value="FAD/NAD(P)-binding domain"/>
    <property type="match status" value="1"/>
</dbReference>
<dbReference type="SUPFAM" id="SSF51971">
    <property type="entry name" value="Nucleotide-binding domain"/>
    <property type="match status" value="1"/>
</dbReference>
<keyword evidence="9" id="KW-0411">Iron-sulfur</keyword>
<evidence type="ECO:0000256" key="1">
    <source>
        <dbReference type="ARBA" id="ARBA00001917"/>
    </source>
</evidence>
<accession>A0A3L7AL05</accession>
<dbReference type="Gene3D" id="3.40.50.720">
    <property type="entry name" value="NAD(P)-binding Rossmann-like Domain"/>
    <property type="match status" value="1"/>
</dbReference>
<dbReference type="OrthoDB" id="9804454at2"/>
<comment type="similarity">
    <text evidence="3">In the N-terminal section; belongs to the NADH:flavin oxidoreductase/NADH oxidase family.</text>
</comment>
<feature type="domain" description="FAD/NAD(P)-binding" evidence="11">
    <location>
        <begin position="378"/>
        <end position="630"/>
    </location>
</feature>
<evidence type="ECO:0000256" key="4">
    <source>
        <dbReference type="ARBA" id="ARBA00022630"/>
    </source>
</evidence>
<protein>
    <submittedName>
        <fullName evidence="12">FAD-dependent oxidoreductase</fullName>
    </submittedName>
</protein>
<keyword evidence="8" id="KW-0408">Iron</keyword>
<dbReference type="Pfam" id="PF00724">
    <property type="entry name" value="Oxidored_FMN"/>
    <property type="match status" value="1"/>
</dbReference>
<dbReference type="InterPro" id="IPR051793">
    <property type="entry name" value="NADH:flavin_oxidoreductase"/>
</dbReference>
<evidence type="ECO:0000256" key="9">
    <source>
        <dbReference type="ARBA" id="ARBA00023014"/>
    </source>
</evidence>
<dbReference type="CDD" id="cd02930">
    <property type="entry name" value="DCR_FMN"/>
    <property type="match status" value="1"/>
</dbReference>
<dbReference type="GO" id="GO:0051536">
    <property type="term" value="F:iron-sulfur cluster binding"/>
    <property type="evidence" value="ECO:0007669"/>
    <property type="project" value="UniProtKB-KW"/>
</dbReference>
<evidence type="ECO:0000256" key="5">
    <source>
        <dbReference type="ARBA" id="ARBA00022643"/>
    </source>
</evidence>
<dbReference type="Pfam" id="PF07992">
    <property type="entry name" value="Pyr_redox_2"/>
    <property type="match status" value="1"/>
</dbReference>
<feature type="domain" description="NADH:flavin oxidoreductase/NADH oxidase N-terminal" evidence="10">
    <location>
        <begin position="8"/>
        <end position="332"/>
    </location>
</feature>
<dbReference type="PRINTS" id="PR00368">
    <property type="entry name" value="FADPNR"/>
</dbReference>
<keyword evidence="4" id="KW-0285">Flavoprotein</keyword>
<dbReference type="EMBL" id="RCTF01000002">
    <property type="protein sequence ID" value="RLP81119.1"/>
    <property type="molecule type" value="Genomic_DNA"/>
</dbReference>